<dbReference type="EMBL" id="CP064654">
    <property type="protein sequence ID" value="QPC99556.1"/>
    <property type="molecule type" value="Genomic_DNA"/>
</dbReference>
<keyword evidence="2" id="KW-0808">Transferase</keyword>
<evidence type="ECO:0000313" key="2">
    <source>
        <dbReference type="EMBL" id="QPC99556.1"/>
    </source>
</evidence>
<dbReference type="InterPro" id="IPR016181">
    <property type="entry name" value="Acyl_CoA_acyltransferase"/>
</dbReference>
<protein>
    <submittedName>
        <fullName evidence="2">GNAT family N-acetyltransferase</fullName>
    </submittedName>
</protein>
<accession>A0A7S8IW41</accession>
<keyword evidence="3" id="KW-1185">Reference proteome</keyword>
<name>A0A7S8IW41_9SPHN</name>
<reference evidence="2 3" key="1">
    <citation type="submission" date="2020-11" db="EMBL/GenBank/DDBJ databases">
        <title>The genome sequence of Erythrobacter sp. 6D36.</title>
        <authorList>
            <person name="Liu Y."/>
        </authorList>
    </citation>
    <scope>NUCLEOTIDE SEQUENCE [LARGE SCALE GENOMIC DNA]</scope>
    <source>
        <strain evidence="2 3">6D36</strain>
    </source>
</reference>
<evidence type="ECO:0000313" key="3">
    <source>
        <dbReference type="Proteomes" id="UP000594459"/>
    </source>
</evidence>
<evidence type="ECO:0000259" key="1">
    <source>
        <dbReference type="Pfam" id="PF13480"/>
    </source>
</evidence>
<gene>
    <name evidence="2" type="ORF">IRL76_03020</name>
</gene>
<dbReference type="KEGG" id="qso:IRL76_03020"/>
<dbReference type="InterPro" id="IPR038740">
    <property type="entry name" value="BioF2-like_GNAT_dom"/>
</dbReference>
<dbReference type="RefSeq" id="WP_200983028.1">
    <property type="nucleotide sequence ID" value="NZ_CP064654.1"/>
</dbReference>
<feature type="domain" description="BioF2-like acetyltransferase" evidence="1">
    <location>
        <begin position="218"/>
        <end position="341"/>
    </location>
</feature>
<organism evidence="2 3">
    <name type="scientific">Qipengyuania soli</name>
    <dbReference type="NCBI Taxonomy" id="2782568"/>
    <lineage>
        <taxon>Bacteria</taxon>
        <taxon>Pseudomonadati</taxon>
        <taxon>Pseudomonadota</taxon>
        <taxon>Alphaproteobacteria</taxon>
        <taxon>Sphingomonadales</taxon>
        <taxon>Erythrobacteraceae</taxon>
        <taxon>Qipengyuania</taxon>
    </lineage>
</organism>
<dbReference type="SUPFAM" id="SSF55729">
    <property type="entry name" value="Acyl-CoA N-acyltransferases (Nat)"/>
    <property type="match status" value="1"/>
</dbReference>
<sequence>MTRAHREMVRDRRVVGPMGLADPVATADRAHDGVAAPVGLRDGFHALPWNRLDLATLQPYWQRLADCASTPNPFFEPWYLRPALEAFDPGGSVMLLLLVADAKLVGLVPHHQANSYHARSIPNCAIWMHHNAFLGSPLVGAGHEADFWSNYLAWCDRTGARMLFLHLPQQPKYGELAAALDKVCKDQQRSLRTVMEQRRALLSSDLTAARYREEALTAKKRKELRRQYKRLGELGALELVRSRDGAQVDRWIADFLALEARGWKGNESSALSSNPETEHLFRSAIESAAQMGRLERLSLTLEGRPIAMLATFLAGRGAFSFKTAYDEDLARFSPGVQLQLANLDLLDDPAIDWCDSCAAQDHAMIDHIWRERREIVWQSVAIGRGPRRWVGEAWMKLEEWRWSRRK</sequence>
<dbReference type="Proteomes" id="UP000594459">
    <property type="component" value="Chromosome"/>
</dbReference>
<proteinExistence type="predicted"/>
<dbReference type="GO" id="GO:0016740">
    <property type="term" value="F:transferase activity"/>
    <property type="evidence" value="ECO:0007669"/>
    <property type="project" value="UniProtKB-KW"/>
</dbReference>
<dbReference type="Pfam" id="PF13480">
    <property type="entry name" value="Acetyltransf_6"/>
    <property type="match status" value="1"/>
</dbReference>
<dbReference type="AlphaFoldDB" id="A0A7S8IW41"/>